<dbReference type="KEGG" id="hru:Halru_0422"/>
<dbReference type="InterPro" id="IPR043901">
    <property type="entry name" value="DUF5787"/>
</dbReference>
<name>L0I8M9_HALRX</name>
<evidence type="ECO:0000256" key="1">
    <source>
        <dbReference type="SAM" id="MobiDB-lite"/>
    </source>
</evidence>
<feature type="compositionally biased region" description="Basic and acidic residues" evidence="1">
    <location>
        <begin position="322"/>
        <end position="334"/>
    </location>
</feature>
<dbReference type="eggNOG" id="arCOG03104">
    <property type="taxonomic scope" value="Archaea"/>
</dbReference>
<dbReference type="AlphaFoldDB" id="L0I8M9"/>
<dbReference type="Pfam" id="PF19100">
    <property type="entry name" value="DUF5787"/>
    <property type="match status" value="1"/>
</dbReference>
<gene>
    <name evidence="2" type="ordered locus">Halru_0422</name>
</gene>
<accession>L0I8M9</accession>
<evidence type="ECO:0000313" key="3">
    <source>
        <dbReference type="Proteomes" id="UP000010846"/>
    </source>
</evidence>
<protein>
    <submittedName>
        <fullName evidence="2">Uncharacterized protein</fullName>
    </submittedName>
</protein>
<dbReference type="HOGENOM" id="CLU_069299_0_0_2"/>
<dbReference type="GeneID" id="14375730"/>
<dbReference type="RefSeq" id="WP_015299754.1">
    <property type="nucleotide sequence ID" value="NC_019964.1"/>
</dbReference>
<reference evidence="2" key="1">
    <citation type="submission" date="2011-09" db="EMBL/GenBank/DDBJ databases">
        <title>Complete sequence of Halovivax ruber XH-70.</title>
        <authorList>
            <consortium name="US DOE Joint Genome Institute"/>
            <person name="Lucas S."/>
            <person name="Han J."/>
            <person name="Lapidus A."/>
            <person name="Cheng J.-F."/>
            <person name="Goodwin L."/>
            <person name="Pitluck S."/>
            <person name="Peters L."/>
            <person name="Mikhailova N."/>
            <person name="Davenport K."/>
            <person name="Detter J.C."/>
            <person name="Han C."/>
            <person name="Tapia R."/>
            <person name="Land M."/>
            <person name="Hauser L."/>
            <person name="Kyrpides N."/>
            <person name="Ivanova N."/>
            <person name="Pagani I."/>
            <person name="Sproer C."/>
            <person name="Anderson I."/>
            <person name="Woyke T."/>
        </authorList>
    </citation>
    <scope>NUCLEOTIDE SEQUENCE</scope>
    <source>
        <strain evidence="2">XH-70</strain>
    </source>
</reference>
<sequence length="343" mass="37393">MREFAFELELCAALEERRDGIVARQLGASVANPGGRIVDVVIVEPGPQFDRRRALTAETIPDVLLAADIGPGRWTPWRTALDCHPDRARQAVERGVEIGFLERTRRNGRECVRQVARYPTDWTERLLAIENKPDLGTPGDLQRQLRTDVSLALVDEIVLATESYVTGAHLNRIPPEVGVWRVHRAGDDDIELPTIEVVREPSTLPVDEPGIEPLSSYPGRTDVEIVSPAEKATARRRLAERAYGKGWRTYAFPPCASCTGSAVGGDGGPTATLPNCSWKGRAVDAASECGPSCPGYEPADPVAVDLSAEREARTPWVADPEPSTRRQVGLDRFGDWSGDGASD</sequence>
<proteinExistence type="predicted"/>
<dbReference type="Proteomes" id="UP000010846">
    <property type="component" value="Chromosome"/>
</dbReference>
<dbReference type="OrthoDB" id="211869at2157"/>
<feature type="region of interest" description="Disordered" evidence="1">
    <location>
        <begin position="307"/>
        <end position="343"/>
    </location>
</feature>
<evidence type="ECO:0000313" key="2">
    <source>
        <dbReference type="EMBL" id="AGB15064.1"/>
    </source>
</evidence>
<keyword evidence="3" id="KW-1185">Reference proteome</keyword>
<organism evidence="2 3">
    <name type="scientific">Halovivax ruber (strain DSM 18193 / JCM 13892 / XH-70)</name>
    <dbReference type="NCBI Taxonomy" id="797302"/>
    <lineage>
        <taxon>Archaea</taxon>
        <taxon>Methanobacteriati</taxon>
        <taxon>Methanobacteriota</taxon>
        <taxon>Stenosarchaea group</taxon>
        <taxon>Halobacteria</taxon>
        <taxon>Halobacteriales</taxon>
        <taxon>Natrialbaceae</taxon>
        <taxon>Halovivax</taxon>
    </lineage>
</organism>
<dbReference type="EMBL" id="CP003050">
    <property type="protein sequence ID" value="AGB15064.1"/>
    <property type="molecule type" value="Genomic_DNA"/>
</dbReference>